<proteinExistence type="predicted"/>
<comment type="caution">
    <text evidence="2">The sequence shown here is derived from an EMBL/GenBank/DDBJ whole genome shotgun (WGS) entry which is preliminary data.</text>
</comment>
<dbReference type="InterPro" id="IPR022190">
    <property type="entry name" value="DUF3716"/>
</dbReference>
<feature type="region of interest" description="Disordered" evidence="1">
    <location>
        <begin position="123"/>
        <end position="149"/>
    </location>
</feature>
<name>A0AAJ0ML29_9PEZI</name>
<dbReference type="Pfam" id="PF12511">
    <property type="entry name" value="DUF3716"/>
    <property type="match status" value="1"/>
</dbReference>
<dbReference type="Proteomes" id="UP001275084">
    <property type="component" value="Unassembled WGS sequence"/>
</dbReference>
<sequence length="237" mass="25079">MSQAPAIGAAAYPASTISRQEVLQAARQQPKLTALASVLMQKQLVRDVYFTRDWRGQVRQIDYNKPGNVEAVLMQAVGDVAAKPCLKCSKGQGKLARDCVMVDGIAHCANCHYGGEGARCSFRGGPRQQGSRKRKLAEQHHLNTASSAPAAMLGSSISSSPLPTSGGLALPASALAAPQTYGGTYGDSSFLTPKPGTLHMPDGIAHTLSYCPVPTLSNPFYPPLLDGTEHPHRAMAR</sequence>
<reference evidence="2" key="2">
    <citation type="submission" date="2023-06" db="EMBL/GenBank/DDBJ databases">
        <authorList>
            <consortium name="Lawrence Berkeley National Laboratory"/>
            <person name="Haridas S."/>
            <person name="Hensen N."/>
            <person name="Bonometti L."/>
            <person name="Westerberg I."/>
            <person name="Brannstrom I.O."/>
            <person name="Guillou S."/>
            <person name="Cros-Aarteil S."/>
            <person name="Calhoun S."/>
            <person name="Kuo A."/>
            <person name="Mondo S."/>
            <person name="Pangilinan J."/>
            <person name="Riley R."/>
            <person name="Labutti K."/>
            <person name="Andreopoulos B."/>
            <person name="Lipzen A."/>
            <person name="Chen C."/>
            <person name="Yanf M."/>
            <person name="Daum C."/>
            <person name="Ng V."/>
            <person name="Clum A."/>
            <person name="Steindorff A."/>
            <person name="Ohm R."/>
            <person name="Martin F."/>
            <person name="Silar P."/>
            <person name="Natvig D."/>
            <person name="Lalanne C."/>
            <person name="Gautier V."/>
            <person name="Ament-Velasquez S.L."/>
            <person name="Kruys A."/>
            <person name="Hutchinson M.I."/>
            <person name="Powell A.J."/>
            <person name="Barry K."/>
            <person name="Miller A.N."/>
            <person name="Grigoriev I.V."/>
            <person name="Debuchy R."/>
            <person name="Gladieux P."/>
            <person name="Thoren M.H."/>
            <person name="Johannesson H."/>
        </authorList>
    </citation>
    <scope>NUCLEOTIDE SEQUENCE</scope>
    <source>
        <strain evidence="2">CBS 955.72</strain>
    </source>
</reference>
<protein>
    <submittedName>
        <fullName evidence="2">Uncharacterized protein</fullName>
    </submittedName>
</protein>
<accession>A0AAJ0ML29</accession>
<keyword evidence="3" id="KW-1185">Reference proteome</keyword>
<organism evidence="2 3">
    <name type="scientific">Lasiosphaeria hispida</name>
    <dbReference type="NCBI Taxonomy" id="260671"/>
    <lineage>
        <taxon>Eukaryota</taxon>
        <taxon>Fungi</taxon>
        <taxon>Dikarya</taxon>
        <taxon>Ascomycota</taxon>
        <taxon>Pezizomycotina</taxon>
        <taxon>Sordariomycetes</taxon>
        <taxon>Sordariomycetidae</taxon>
        <taxon>Sordariales</taxon>
        <taxon>Lasiosphaeriaceae</taxon>
        <taxon>Lasiosphaeria</taxon>
    </lineage>
</organism>
<gene>
    <name evidence="2" type="ORF">B0T25DRAFT_529900</name>
</gene>
<evidence type="ECO:0000256" key="1">
    <source>
        <dbReference type="SAM" id="MobiDB-lite"/>
    </source>
</evidence>
<dbReference type="AlphaFoldDB" id="A0AAJ0ML29"/>
<dbReference type="EMBL" id="JAUIQD010000001">
    <property type="protein sequence ID" value="KAK3364367.1"/>
    <property type="molecule type" value="Genomic_DNA"/>
</dbReference>
<evidence type="ECO:0000313" key="3">
    <source>
        <dbReference type="Proteomes" id="UP001275084"/>
    </source>
</evidence>
<evidence type="ECO:0000313" key="2">
    <source>
        <dbReference type="EMBL" id="KAK3364367.1"/>
    </source>
</evidence>
<reference evidence="2" key="1">
    <citation type="journal article" date="2023" name="Mol. Phylogenet. Evol.">
        <title>Genome-scale phylogeny and comparative genomics of the fungal order Sordariales.</title>
        <authorList>
            <person name="Hensen N."/>
            <person name="Bonometti L."/>
            <person name="Westerberg I."/>
            <person name="Brannstrom I.O."/>
            <person name="Guillou S."/>
            <person name="Cros-Aarteil S."/>
            <person name="Calhoun S."/>
            <person name="Haridas S."/>
            <person name="Kuo A."/>
            <person name="Mondo S."/>
            <person name="Pangilinan J."/>
            <person name="Riley R."/>
            <person name="LaButti K."/>
            <person name="Andreopoulos B."/>
            <person name="Lipzen A."/>
            <person name="Chen C."/>
            <person name="Yan M."/>
            <person name="Daum C."/>
            <person name="Ng V."/>
            <person name="Clum A."/>
            <person name="Steindorff A."/>
            <person name="Ohm R.A."/>
            <person name="Martin F."/>
            <person name="Silar P."/>
            <person name="Natvig D.O."/>
            <person name="Lalanne C."/>
            <person name="Gautier V."/>
            <person name="Ament-Velasquez S.L."/>
            <person name="Kruys A."/>
            <person name="Hutchinson M.I."/>
            <person name="Powell A.J."/>
            <person name="Barry K."/>
            <person name="Miller A.N."/>
            <person name="Grigoriev I.V."/>
            <person name="Debuchy R."/>
            <person name="Gladieux P."/>
            <person name="Hiltunen Thoren M."/>
            <person name="Johannesson H."/>
        </authorList>
    </citation>
    <scope>NUCLEOTIDE SEQUENCE</scope>
    <source>
        <strain evidence="2">CBS 955.72</strain>
    </source>
</reference>